<comment type="caution">
    <text evidence="1">The sequence shown here is derived from an EMBL/GenBank/DDBJ whole genome shotgun (WGS) entry which is preliminary data.</text>
</comment>
<gene>
    <name evidence="1" type="primary">AFF1_1</name>
    <name evidence="1" type="ORF">K3G42_022165</name>
</gene>
<dbReference type="Proteomes" id="UP000827872">
    <property type="component" value="Linkage Group LG10"/>
</dbReference>
<accession>A0ACB8E8N9</accession>
<sequence>MCKSSSRITQAPSPCVSRSTGTPSPLSPMPSPASSVSSQTGSSGSSGGGGNLSSSISVPHHIPTITSSFVNITSNILHAFDLWERADILARKNKKFFCELSATVCALSLSSSMTELVPYTRQGLQRLKLEPNTP</sequence>
<evidence type="ECO:0000313" key="2">
    <source>
        <dbReference type="Proteomes" id="UP000827872"/>
    </source>
</evidence>
<evidence type="ECO:0000313" key="1">
    <source>
        <dbReference type="EMBL" id="KAH7988794.1"/>
    </source>
</evidence>
<protein>
    <submittedName>
        <fullName evidence="1">AF4/FMR2 member 1</fullName>
    </submittedName>
</protein>
<reference evidence="1" key="1">
    <citation type="submission" date="2021-08" db="EMBL/GenBank/DDBJ databases">
        <title>The first chromosome-level gecko genome reveals the dynamic sex chromosomes of Neotropical dwarf geckos (Sphaerodactylidae: Sphaerodactylus).</title>
        <authorList>
            <person name="Pinto B.J."/>
            <person name="Keating S.E."/>
            <person name="Gamble T."/>
        </authorList>
    </citation>
    <scope>NUCLEOTIDE SEQUENCE</scope>
    <source>
        <strain evidence="1">TG3544</strain>
    </source>
</reference>
<name>A0ACB8E8N9_9SAUR</name>
<keyword evidence="2" id="KW-1185">Reference proteome</keyword>
<organism evidence="1 2">
    <name type="scientific">Sphaerodactylus townsendi</name>
    <dbReference type="NCBI Taxonomy" id="933632"/>
    <lineage>
        <taxon>Eukaryota</taxon>
        <taxon>Metazoa</taxon>
        <taxon>Chordata</taxon>
        <taxon>Craniata</taxon>
        <taxon>Vertebrata</taxon>
        <taxon>Euteleostomi</taxon>
        <taxon>Lepidosauria</taxon>
        <taxon>Squamata</taxon>
        <taxon>Bifurcata</taxon>
        <taxon>Gekkota</taxon>
        <taxon>Sphaerodactylidae</taxon>
        <taxon>Sphaerodactylus</taxon>
    </lineage>
</organism>
<dbReference type="EMBL" id="CM037623">
    <property type="protein sequence ID" value="KAH7988794.1"/>
    <property type="molecule type" value="Genomic_DNA"/>
</dbReference>
<proteinExistence type="predicted"/>